<gene>
    <name evidence="1" type="ORF">QOZ88_02990</name>
</gene>
<reference evidence="2" key="1">
    <citation type="submission" date="2023-05" db="EMBL/GenBank/DDBJ databases">
        <title>Draft genome of Pseudofrankia sp. BMG5.37.</title>
        <authorList>
            <person name="Gtari M."/>
            <person name="Ghodhbane F."/>
            <person name="Sbissi I."/>
        </authorList>
    </citation>
    <scope>NUCLEOTIDE SEQUENCE [LARGE SCALE GENOMIC DNA]</scope>
    <source>
        <strain evidence="2">BMG 814</strain>
    </source>
</reference>
<organism evidence="1 2">
    <name type="scientific">Blastococcus carthaginiensis</name>
    <dbReference type="NCBI Taxonomy" id="3050034"/>
    <lineage>
        <taxon>Bacteria</taxon>
        <taxon>Bacillati</taxon>
        <taxon>Actinomycetota</taxon>
        <taxon>Actinomycetes</taxon>
        <taxon>Geodermatophilales</taxon>
        <taxon>Geodermatophilaceae</taxon>
        <taxon>Blastococcus</taxon>
    </lineage>
</organism>
<evidence type="ECO:0000313" key="2">
    <source>
        <dbReference type="Proteomes" id="UP001233673"/>
    </source>
</evidence>
<dbReference type="RefSeq" id="WP_305998310.1">
    <property type="nucleotide sequence ID" value="NZ_JASNFN010000002.1"/>
</dbReference>
<dbReference type="Proteomes" id="UP001233673">
    <property type="component" value="Unassembled WGS sequence"/>
</dbReference>
<accession>A0ABT9I7Q5</accession>
<dbReference type="EMBL" id="JASNFN010000002">
    <property type="protein sequence ID" value="MDP5181591.1"/>
    <property type="molecule type" value="Genomic_DNA"/>
</dbReference>
<evidence type="ECO:0000313" key="1">
    <source>
        <dbReference type="EMBL" id="MDP5181591.1"/>
    </source>
</evidence>
<comment type="caution">
    <text evidence="1">The sequence shown here is derived from an EMBL/GenBank/DDBJ whole genome shotgun (WGS) entry which is preliminary data.</text>
</comment>
<protein>
    <submittedName>
        <fullName evidence="1">Uncharacterized protein</fullName>
    </submittedName>
</protein>
<name>A0ABT9I7Q5_9ACTN</name>
<keyword evidence="2" id="KW-1185">Reference proteome</keyword>
<sequence>MGDHRGAALLVRVWLEDAGDFRARLLTLPDATGGRAVEETTVAVASSPAAVLDAVRDWLERLPHQAVGPPDGGQ</sequence>
<proteinExistence type="predicted"/>